<dbReference type="Pfam" id="PF24696">
    <property type="entry name" value="UGSC"/>
    <property type="match status" value="1"/>
</dbReference>
<gene>
    <name evidence="3" type="ORF">ETSY2_29280</name>
</gene>
<evidence type="ECO:0000313" key="4">
    <source>
        <dbReference type="Proteomes" id="UP000019140"/>
    </source>
</evidence>
<evidence type="ECO:0000256" key="1">
    <source>
        <dbReference type="SAM" id="MobiDB-lite"/>
    </source>
</evidence>
<feature type="region of interest" description="Disordered" evidence="1">
    <location>
        <begin position="1"/>
        <end position="27"/>
    </location>
</feature>
<comment type="caution">
    <text evidence="3">The sequence shown here is derived from an EMBL/GenBank/DDBJ whole genome shotgun (WGS) entry which is preliminary data.</text>
</comment>
<protein>
    <recommendedName>
        <fullName evidence="2">UGSC-like domain-containing protein</fullName>
    </recommendedName>
</protein>
<evidence type="ECO:0000259" key="2">
    <source>
        <dbReference type="Pfam" id="PF24696"/>
    </source>
</evidence>
<sequence>MVQTHPAIQLVDPTGADPGAGTFSLSPRPAALQGKRLGLLDNSKANSDVILRAIADLLDAEFHFADIFYAKKNSASLPPVPEVMADLHRHADVVITGVGD</sequence>
<dbReference type="InterPro" id="IPR057767">
    <property type="entry name" value="UGSC-like_dom"/>
</dbReference>
<dbReference type="AlphaFoldDB" id="W4M403"/>
<evidence type="ECO:0000313" key="3">
    <source>
        <dbReference type="EMBL" id="ETX04347.1"/>
    </source>
</evidence>
<dbReference type="HOGENOM" id="CLU_179842_0_0_7"/>
<reference evidence="3 4" key="1">
    <citation type="journal article" date="2014" name="Nature">
        <title>An environmental bacterial taxon with a large and distinct metabolic repertoire.</title>
        <authorList>
            <person name="Wilson M.C."/>
            <person name="Mori T."/>
            <person name="Ruckert C."/>
            <person name="Uria A.R."/>
            <person name="Helf M.J."/>
            <person name="Takada K."/>
            <person name="Gernert C."/>
            <person name="Steffens U.A."/>
            <person name="Heycke N."/>
            <person name="Schmitt S."/>
            <person name="Rinke C."/>
            <person name="Helfrich E.J."/>
            <person name="Brachmann A.O."/>
            <person name="Gurgui C."/>
            <person name="Wakimoto T."/>
            <person name="Kracht M."/>
            <person name="Crusemann M."/>
            <person name="Hentschel U."/>
            <person name="Abe I."/>
            <person name="Matsunaga S."/>
            <person name="Kalinowski J."/>
            <person name="Takeyama H."/>
            <person name="Piel J."/>
        </authorList>
    </citation>
    <scope>NUCLEOTIDE SEQUENCE [LARGE SCALE GENOMIC DNA]</scope>
    <source>
        <strain evidence="4">TSY2</strain>
    </source>
</reference>
<keyword evidence="4" id="KW-1185">Reference proteome</keyword>
<accession>W4M403</accession>
<dbReference type="Proteomes" id="UP000019140">
    <property type="component" value="Unassembled WGS sequence"/>
</dbReference>
<organism evidence="3 4">
    <name type="scientific">Candidatus Entotheonella gemina</name>
    <dbReference type="NCBI Taxonomy" id="1429439"/>
    <lineage>
        <taxon>Bacteria</taxon>
        <taxon>Pseudomonadati</taxon>
        <taxon>Nitrospinota/Tectimicrobiota group</taxon>
        <taxon>Candidatus Tectimicrobiota</taxon>
        <taxon>Candidatus Entotheonellia</taxon>
        <taxon>Candidatus Entotheonellales</taxon>
        <taxon>Candidatus Entotheonellaceae</taxon>
        <taxon>Candidatus Entotheonella</taxon>
    </lineage>
</organism>
<name>W4M403_9BACT</name>
<feature type="domain" description="UGSC-like" evidence="2">
    <location>
        <begin position="10"/>
        <end position="100"/>
    </location>
</feature>
<dbReference type="EMBL" id="AZHX01001242">
    <property type="protein sequence ID" value="ETX04347.1"/>
    <property type="molecule type" value="Genomic_DNA"/>
</dbReference>
<proteinExistence type="predicted"/>